<evidence type="ECO:0000256" key="2">
    <source>
        <dbReference type="ARBA" id="ARBA00009995"/>
    </source>
</evidence>
<dbReference type="GO" id="GO:0008299">
    <property type="term" value="P:isoprenoid biosynthetic process"/>
    <property type="evidence" value="ECO:0007669"/>
    <property type="project" value="UniProtKB-KW"/>
</dbReference>
<proteinExistence type="inferred from homology"/>
<dbReference type="InterPro" id="IPR058980">
    <property type="entry name" value="Glyco_transf_N"/>
</dbReference>
<evidence type="ECO:0000256" key="3">
    <source>
        <dbReference type="ARBA" id="ARBA00022679"/>
    </source>
</evidence>
<gene>
    <name evidence="6" type="ORF">DCAR_0832873</name>
</gene>
<dbReference type="Pfam" id="PF00201">
    <property type="entry name" value="UDPGT"/>
    <property type="match status" value="1"/>
</dbReference>
<sequence>MSTLLHVIAIPYPAQGHVNPMMKLVRKIAEHGFKVTFVNTEFNHKRVMKAMSKNGTDHADEDMVRLVSIPDGMELEENRNDIAKSHEAMGRVMPGELEELIKKMKNEGENIACVVAEGATGWAFEVAKKMGIKGLAFYPASATTLAVFLSIPKLIEDGMVDKNGTILKKQKIHLSATMPAIKTETFGWACINDISAQNSFFKFLIENNNFLKSADFIVCNTAFDLEAATFSLFPEILPVGPLAASNKLGNQASNFWAEDDDCLAWLDQQPACSVIYAAFGSTADIDQTQFQELALGLELTNKPFLWVLRPGMSNAEPFWKEFEERIGCHGKIVSWAPQEKVLSHPSIACFMSHCGWNSTTEGLSNGVPFLCWPYIVDQFLNETYICDVWKLGLGFEKDGTGIVTKEEIKKKVEQIVGDLNYKARAVELKEKIANSVRDGSSFKNFGKIVEWMRSI</sequence>
<dbReference type="Proteomes" id="UP000077755">
    <property type="component" value="Chromosome 8"/>
</dbReference>
<keyword evidence="4" id="KW-0414">Isoprene biosynthesis</keyword>
<dbReference type="GO" id="GO:0080043">
    <property type="term" value="F:quercetin 3-O-glucosyltransferase activity"/>
    <property type="evidence" value="ECO:0007669"/>
    <property type="project" value="TreeGrafter"/>
</dbReference>
<feature type="domain" description="Glycosyltransferase N-terminal" evidence="5">
    <location>
        <begin position="6"/>
        <end position="50"/>
    </location>
</feature>
<organism evidence="6 7">
    <name type="scientific">Daucus carota subsp. sativus</name>
    <name type="common">Carrot</name>
    <dbReference type="NCBI Taxonomy" id="79200"/>
    <lineage>
        <taxon>Eukaryota</taxon>
        <taxon>Viridiplantae</taxon>
        <taxon>Streptophyta</taxon>
        <taxon>Embryophyta</taxon>
        <taxon>Tracheophyta</taxon>
        <taxon>Spermatophyta</taxon>
        <taxon>Magnoliopsida</taxon>
        <taxon>eudicotyledons</taxon>
        <taxon>Gunneridae</taxon>
        <taxon>Pentapetalae</taxon>
        <taxon>asterids</taxon>
        <taxon>campanulids</taxon>
        <taxon>Apiales</taxon>
        <taxon>Apiaceae</taxon>
        <taxon>Apioideae</taxon>
        <taxon>Scandiceae</taxon>
        <taxon>Daucinae</taxon>
        <taxon>Daucus</taxon>
        <taxon>Daucus sect. Daucus</taxon>
    </lineage>
</organism>
<dbReference type="EMBL" id="CP093350">
    <property type="protein sequence ID" value="WOH13363.1"/>
    <property type="molecule type" value="Genomic_DNA"/>
</dbReference>
<evidence type="ECO:0000313" key="7">
    <source>
        <dbReference type="Proteomes" id="UP000077755"/>
    </source>
</evidence>
<dbReference type="Gene3D" id="3.40.50.2000">
    <property type="entry name" value="Glycogen Phosphorylase B"/>
    <property type="match status" value="2"/>
</dbReference>
<evidence type="ECO:0000256" key="4">
    <source>
        <dbReference type="ARBA" id="ARBA00023229"/>
    </source>
</evidence>
<dbReference type="Pfam" id="PF26168">
    <property type="entry name" value="Glyco_transf_N"/>
    <property type="match status" value="1"/>
</dbReference>
<comment type="similarity">
    <text evidence="2">Belongs to the UDP-glycosyltransferase family.</text>
</comment>
<dbReference type="InterPro" id="IPR002213">
    <property type="entry name" value="UDP_glucos_trans"/>
</dbReference>
<comment type="pathway">
    <text evidence="1">Secondary metabolite biosynthesis; terpenoid biosynthesis.</text>
</comment>
<dbReference type="AlphaFoldDB" id="A0AAF0XSG0"/>
<dbReference type="FunFam" id="3.40.50.2000:FF:000061">
    <property type="entry name" value="UDP-glycosyltransferase 83A1"/>
    <property type="match status" value="1"/>
</dbReference>
<protein>
    <recommendedName>
        <fullName evidence="5">Glycosyltransferase N-terminal domain-containing protein</fullName>
    </recommendedName>
</protein>
<dbReference type="SUPFAM" id="SSF53756">
    <property type="entry name" value="UDP-Glycosyltransferase/glycogen phosphorylase"/>
    <property type="match status" value="1"/>
</dbReference>
<dbReference type="FunFam" id="3.40.50.2000:FF:000108">
    <property type="entry name" value="UDP-glycosyltransferase 83A1"/>
    <property type="match status" value="1"/>
</dbReference>
<reference evidence="6" key="1">
    <citation type="journal article" date="2016" name="Nat. Genet.">
        <title>A high-quality carrot genome assembly provides new insights into carotenoid accumulation and asterid genome evolution.</title>
        <authorList>
            <person name="Iorizzo M."/>
            <person name="Ellison S."/>
            <person name="Senalik D."/>
            <person name="Zeng P."/>
            <person name="Satapoomin P."/>
            <person name="Huang J."/>
            <person name="Bowman M."/>
            <person name="Iovene M."/>
            <person name="Sanseverino W."/>
            <person name="Cavagnaro P."/>
            <person name="Yildiz M."/>
            <person name="Macko-Podgorni A."/>
            <person name="Moranska E."/>
            <person name="Grzebelus E."/>
            <person name="Grzebelus D."/>
            <person name="Ashrafi H."/>
            <person name="Zheng Z."/>
            <person name="Cheng S."/>
            <person name="Spooner D."/>
            <person name="Van Deynze A."/>
            <person name="Simon P."/>
        </authorList>
    </citation>
    <scope>NUCLEOTIDE SEQUENCE</scope>
    <source>
        <tissue evidence="6">Leaf</tissue>
    </source>
</reference>
<accession>A0AAF0XSG0</accession>
<keyword evidence="7" id="KW-1185">Reference proteome</keyword>
<evidence type="ECO:0000256" key="1">
    <source>
        <dbReference type="ARBA" id="ARBA00004721"/>
    </source>
</evidence>
<dbReference type="GO" id="GO:0080044">
    <property type="term" value="F:quercetin 7-O-glucosyltransferase activity"/>
    <property type="evidence" value="ECO:0007669"/>
    <property type="project" value="TreeGrafter"/>
</dbReference>
<keyword evidence="3" id="KW-0808">Transferase</keyword>
<evidence type="ECO:0000259" key="5">
    <source>
        <dbReference type="Pfam" id="PF26168"/>
    </source>
</evidence>
<dbReference type="CDD" id="cd03784">
    <property type="entry name" value="GT1_Gtf-like"/>
    <property type="match status" value="1"/>
</dbReference>
<evidence type="ECO:0000313" key="6">
    <source>
        <dbReference type="EMBL" id="WOH13363.1"/>
    </source>
</evidence>
<dbReference type="PANTHER" id="PTHR11926:SF1412">
    <property type="entry name" value="UDP-GLYCOSYLTRANSFERASE 83A1-LIKE"/>
    <property type="match status" value="1"/>
</dbReference>
<reference evidence="6" key="2">
    <citation type="submission" date="2022-03" db="EMBL/GenBank/DDBJ databases">
        <title>Draft title - Genomic analysis of global carrot germplasm unveils the trajectory of domestication and the origin of high carotenoid orange carrot.</title>
        <authorList>
            <person name="Iorizzo M."/>
            <person name="Ellison S."/>
            <person name="Senalik D."/>
            <person name="Macko-Podgorni A."/>
            <person name="Grzebelus D."/>
            <person name="Bostan H."/>
            <person name="Rolling W."/>
            <person name="Curaba J."/>
            <person name="Simon P."/>
        </authorList>
    </citation>
    <scope>NUCLEOTIDE SEQUENCE</scope>
    <source>
        <tissue evidence="6">Leaf</tissue>
    </source>
</reference>
<name>A0AAF0XSG0_DAUCS</name>
<dbReference type="PANTHER" id="PTHR11926">
    <property type="entry name" value="GLUCOSYL/GLUCURONOSYL TRANSFERASES"/>
    <property type="match status" value="1"/>
</dbReference>